<dbReference type="PANTHER" id="PTHR13774">
    <property type="entry name" value="PHENAZINE BIOSYNTHESIS PROTEIN"/>
    <property type="match status" value="1"/>
</dbReference>
<dbReference type="EMBL" id="JANAWD010000072">
    <property type="protein sequence ID" value="KAJ3488205.1"/>
    <property type="molecule type" value="Genomic_DNA"/>
</dbReference>
<dbReference type="PIRSF" id="PIRSF016184">
    <property type="entry name" value="PhzC_PhzF"/>
    <property type="match status" value="1"/>
</dbReference>
<dbReference type="GO" id="GO:0016853">
    <property type="term" value="F:isomerase activity"/>
    <property type="evidence" value="ECO:0007669"/>
    <property type="project" value="UniProtKB-KW"/>
</dbReference>
<dbReference type="InterPro" id="IPR003719">
    <property type="entry name" value="Phenazine_PhzF-like"/>
</dbReference>
<protein>
    <recommendedName>
        <fullName evidence="5">Diaminopimelate epimerase-like protein</fullName>
    </recommendedName>
</protein>
<reference evidence="3" key="1">
    <citation type="submission" date="2022-07" db="EMBL/GenBank/DDBJ databases">
        <title>Genome Sequence of Physisporinus lineatus.</title>
        <authorList>
            <person name="Buettner E."/>
        </authorList>
    </citation>
    <scope>NUCLEOTIDE SEQUENCE</scope>
    <source>
        <strain evidence="3">VT162</strain>
    </source>
</reference>
<dbReference type="Pfam" id="PF02567">
    <property type="entry name" value="PhzC-PhzF"/>
    <property type="match status" value="1"/>
</dbReference>
<evidence type="ECO:0000313" key="3">
    <source>
        <dbReference type="EMBL" id="KAJ3488205.1"/>
    </source>
</evidence>
<dbReference type="NCBIfam" id="TIGR00654">
    <property type="entry name" value="PhzF_family"/>
    <property type="match status" value="1"/>
</dbReference>
<dbReference type="PANTHER" id="PTHR13774:SF17">
    <property type="entry name" value="PHENAZINE BIOSYNTHESIS-LIKE DOMAIN-CONTAINING PROTEIN"/>
    <property type="match status" value="1"/>
</dbReference>
<accession>A0AAD5VCB2</accession>
<keyword evidence="4" id="KW-1185">Reference proteome</keyword>
<evidence type="ECO:0008006" key="5">
    <source>
        <dbReference type="Google" id="ProtNLM"/>
    </source>
</evidence>
<evidence type="ECO:0000313" key="4">
    <source>
        <dbReference type="Proteomes" id="UP001212997"/>
    </source>
</evidence>
<dbReference type="Gene3D" id="3.10.310.10">
    <property type="entry name" value="Diaminopimelate Epimerase, Chain A, domain 1"/>
    <property type="match status" value="2"/>
</dbReference>
<evidence type="ECO:0000256" key="2">
    <source>
        <dbReference type="ARBA" id="ARBA00023235"/>
    </source>
</evidence>
<sequence length="290" mass="31497">MAYPFYLVNAFTSRFEGGNPAAVVFLDGRIPDSDLANLAKNLNQPATAFLIPSQEGDADPSSKTFEIRWFIPSREIPLCGHASLAASGVIFSGQTPAGQNITQLHLKNPNGNTITAHKRGNRVHLSLPASTVHPISDQDRPKVEEVVKKALGKQDVRFKFIGEGDGDFKNFLFVEIEEDHLGDLNGDLSAFFQLGYNMHVITSASPSDGIVFQSRVFGKAETIFEDPVCGSAHSLLTPYWSGKCGEIGSLLEAKQVSSRGGDLQVCWKKAEGRVTLGGEYRVFAKGDILL</sequence>
<dbReference type="GO" id="GO:0005737">
    <property type="term" value="C:cytoplasm"/>
    <property type="evidence" value="ECO:0007669"/>
    <property type="project" value="TreeGrafter"/>
</dbReference>
<dbReference type="Proteomes" id="UP001212997">
    <property type="component" value="Unassembled WGS sequence"/>
</dbReference>
<dbReference type="SUPFAM" id="SSF54506">
    <property type="entry name" value="Diaminopimelate epimerase-like"/>
    <property type="match status" value="1"/>
</dbReference>
<comment type="caution">
    <text evidence="3">The sequence shown here is derived from an EMBL/GenBank/DDBJ whole genome shotgun (WGS) entry which is preliminary data.</text>
</comment>
<comment type="similarity">
    <text evidence="1">Belongs to the PhzF family.</text>
</comment>
<evidence type="ECO:0000256" key="1">
    <source>
        <dbReference type="ARBA" id="ARBA00008270"/>
    </source>
</evidence>
<organism evidence="3 4">
    <name type="scientific">Meripilus lineatus</name>
    <dbReference type="NCBI Taxonomy" id="2056292"/>
    <lineage>
        <taxon>Eukaryota</taxon>
        <taxon>Fungi</taxon>
        <taxon>Dikarya</taxon>
        <taxon>Basidiomycota</taxon>
        <taxon>Agaricomycotina</taxon>
        <taxon>Agaricomycetes</taxon>
        <taxon>Polyporales</taxon>
        <taxon>Meripilaceae</taxon>
        <taxon>Meripilus</taxon>
    </lineage>
</organism>
<keyword evidence="2" id="KW-0413">Isomerase</keyword>
<name>A0AAD5VCB2_9APHY</name>
<dbReference type="AlphaFoldDB" id="A0AAD5VCB2"/>
<gene>
    <name evidence="3" type="ORF">NLI96_g3018</name>
</gene>
<proteinExistence type="inferred from homology"/>